<name>A0A645I7Y4_9ZZZZ</name>
<evidence type="ECO:0000256" key="3">
    <source>
        <dbReference type="ARBA" id="ARBA00022777"/>
    </source>
</evidence>
<dbReference type="PANTHER" id="PTHR21060">
    <property type="entry name" value="ACETATE KINASE"/>
    <property type="match status" value="1"/>
</dbReference>
<dbReference type="GO" id="GO:0006083">
    <property type="term" value="P:acetate metabolic process"/>
    <property type="evidence" value="ECO:0007669"/>
    <property type="project" value="TreeGrafter"/>
</dbReference>
<evidence type="ECO:0000313" key="5">
    <source>
        <dbReference type="EMBL" id="MPN47016.1"/>
    </source>
</evidence>
<dbReference type="EMBL" id="VSSQ01108162">
    <property type="protein sequence ID" value="MPN47016.1"/>
    <property type="molecule type" value="Genomic_DNA"/>
</dbReference>
<sequence length="165" mass="17976">MRAIDVNNAVEGEGPFSPERAGNLSSLNVLRLCERLGGDTKRTYEALYRNGGLQSYFGTNDVSSLLAKYEQDPQVSLILDSMCYNVSKAIGAMAAVLRGRVERVLLTGGVCYSERLTGIITRQVAWIAPVSVFPGEDELAALYEGGRRYLTGEEGAKPYPVLTHI</sequence>
<reference evidence="5" key="1">
    <citation type="submission" date="2019-08" db="EMBL/GenBank/DDBJ databases">
        <authorList>
            <person name="Kucharzyk K."/>
            <person name="Murdoch R.W."/>
            <person name="Higgins S."/>
            <person name="Loffler F."/>
        </authorList>
    </citation>
    <scope>NUCLEOTIDE SEQUENCE</scope>
</reference>
<keyword evidence="1 5" id="KW-0808">Transferase</keyword>
<dbReference type="EC" id="2.7.2.7" evidence="5"/>
<keyword evidence="2" id="KW-0547">Nucleotide-binding</keyword>
<comment type="caution">
    <text evidence="5">The sequence shown here is derived from an EMBL/GenBank/DDBJ whole genome shotgun (WGS) entry which is preliminary data.</text>
</comment>
<keyword evidence="3 5" id="KW-0418">Kinase</keyword>
<dbReference type="GO" id="GO:0047761">
    <property type="term" value="F:butyrate kinase activity"/>
    <property type="evidence" value="ECO:0007669"/>
    <property type="project" value="UniProtKB-EC"/>
</dbReference>
<dbReference type="SUPFAM" id="SSF53067">
    <property type="entry name" value="Actin-like ATPase domain"/>
    <property type="match status" value="1"/>
</dbReference>
<dbReference type="AlphaFoldDB" id="A0A645I7Y4"/>
<accession>A0A645I7Y4</accession>
<proteinExistence type="predicted"/>
<evidence type="ECO:0000256" key="4">
    <source>
        <dbReference type="ARBA" id="ARBA00022840"/>
    </source>
</evidence>
<organism evidence="5">
    <name type="scientific">bioreactor metagenome</name>
    <dbReference type="NCBI Taxonomy" id="1076179"/>
    <lineage>
        <taxon>unclassified sequences</taxon>
        <taxon>metagenomes</taxon>
        <taxon>ecological metagenomes</taxon>
    </lineage>
</organism>
<dbReference type="Gene3D" id="3.30.420.40">
    <property type="match status" value="2"/>
</dbReference>
<evidence type="ECO:0000256" key="2">
    <source>
        <dbReference type="ARBA" id="ARBA00022741"/>
    </source>
</evidence>
<evidence type="ECO:0000256" key="1">
    <source>
        <dbReference type="ARBA" id="ARBA00022679"/>
    </source>
</evidence>
<gene>
    <name evidence="5" type="primary">buk2_47</name>
    <name evidence="5" type="ORF">SDC9_194616</name>
</gene>
<protein>
    <submittedName>
        <fullName evidence="5">Butyrate kinase 2</fullName>
        <ecNumber evidence="5">2.7.2.7</ecNumber>
    </submittedName>
</protein>
<dbReference type="GO" id="GO:0008776">
    <property type="term" value="F:acetate kinase activity"/>
    <property type="evidence" value="ECO:0007669"/>
    <property type="project" value="TreeGrafter"/>
</dbReference>
<keyword evidence="4" id="KW-0067">ATP-binding</keyword>
<dbReference type="GO" id="GO:0005524">
    <property type="term" value="F:ATP binding"/>
    <property type="evidence" value="ECO:0007669"/>
    <property type="project" value="UniProtKB-KW"/>
</dbReference>
<dbReference type="InterPro" id="IPR043129">
    <property type="entry name" value="ATPase_NBD"/>
</dbReference>
<dbReference type="PANTHER" id="PTHR21060:SF3">
    <property type="entry name" value="BUTYRATE KINASE 2-RELATED"/>
    <property type="match status" value="1"/>
</dbReference>
<dbReference type="InterPro" id="IPR000890">
    <property type="entry name" value="Aliphatic_acid_kin_short-chain"/>
</dbReference>